<dbReference type="RefSeq" id="WP_193535804.1">
    <property type="nucleotide sequence ID" value="NZ_JADCKF010000001.1"/>
</dbReference>
<keyword evidence="1" id="KW-0732">Signal</keyword>
<evidence type="ECO:0000313" key="3">
    <source>
        <dbReference type="Proteomes" id="UP000806211"/>
    </source>
</evidence>
<dbReference type="EMBL" id="JADCKF010000001">
    <property type="protein sequence ID" value="MBE5054541.1"/>
    <property type="molecule type" value="Genomic_DNA"/>
</dbReference>
<proteinExistence type="predicted"/>
<feature type="signal peptide" evidence="1">
    <location>
        <begin position="1"/>
        <end position="29"/>
    </location>
</feature>
<dbReference type="Proteomes" id="UP000806211">
    <property type="component" value="Unassembled WGS sequence"/>
</dbReference>
<organism evidence="2 3">
    <name type="scientific">Pseudoflavonifractor gallinarum</name>
    <dbReference type="NCBI Taxonomy" id="2779352"/>
    <lineage>
        <taxon>Bacteria</taxon>
        <taxon>Bacillati</taxon>
        <taxon>Bacillota</taxon>
        <taxon>Clostridia</taxon>
        <taxon>Eubacteriales</taxon>
        <taxon>Oscillospiraceae</taxon>
        <taxon>Pseudoflavonifractor</taxon>
    </lineage>
</organism>
<gene>
    <name evidence="2" type="ORF">INF37_00785</name>
</gene>
<comment type="caution">
    <text evidence="2">The sequence shown here is derived from an EMBL/GenBank/DDBJ whole genome shotgun (WGS) entry which is preliminary data.</text>
</comment>
<reference evidence="2 3" key="1">
    <citation type="submission" date="2020-10" db="EMBL/GenBank/DDBJ databases">
        <title>ChiBAC.</title>
        <authorList>
            <person name="Zenner C."/>
            <person name="Hitch T.C.A."/>
            <person name="Clavel T."/>
        </authorList>
    </citation>
    <scope>NUCLEOTIDE SEQUENCE [LARGE SCALE GENOMIC DNA]</scope>
    <source>
        <strain evidence="2 3">DSM 107456</strain>
    </source>
</reference>
<evidence type="ECO:0000313" key="2">
    <source>
        <dbReference type="EMBL" id="MBE5054541.1"/>
    </source>
</evidence>
<protein>
    <recommendedName>
        <fullName evidence="4">MBG domain-containing protein</fullName>
    </recommendedName>
</protein>
<feature type="chain" id="PRO_5046619791" description="MBG domain-containing protein" evidence="1">
    <location>
        <begin position="30"/>
        <end position="773"/>
    </location>
</feature>
<accession>A0ABR9R776</accession>
<sequence length="773" mass="83569">MKRTDIRRGLAAVLATLTLVQGTSLAALAAEADLTKVTEAAEEAVAFAAPQLQSGEAVIPEDASLEEVEQILFNTLVANKDQVEDESLEWEYYCTGKNGLLTNDAWGSVNGFTSEKKVVFVPTTFTHPALSANEDGNYQVRLAGTTAEVTLHKVAKLSSSITLNEGCTVGLPYNEDATVDFETLYQSIFNTVVESTDPVLTLSDVKIEYYATATTGSVGEQGKDWMPLEGGKGTVLGIPVTYPAISEGSQKIRVSYAGTDTIYGTSAEIDVTFTDREQVQFNLNPAPYEVGLVFDAEQGYDYDATAAAIYDAVVASITPASDGQVSVEYNVDKTSITDSFKPLNETDLTGLIKFGTGEWEIKISVGDTKVYKGNSTIVTVNMTDSRPASIVALKPGVSFTYNMDASVMEQAIFDNAIDWENSTLPAKETLSADDFEITYYSEAILFDGGIDSGIKSWVPLEGKSYDLGNVNLGTYPQMGAGEQSIHVSYKGDANFHPSENAEGTVTVNKAKVSVKVNSANIFAGDELPENFITTSPADQFDLYTIYAGVTSNVTTGLYLDLPERYTDNSLLIQTIDKALEAIGQKTLTQMMQEGITVGELRELLSTQELLDLLDKLNIDTGTFGQILTVINKLPGILDSVRISFGTPNRAGLYTVAVVTDNKNYETGVGMGFLLVKMRLSGTHLTWNREIPNGKLSAADAKSFDFKATLTCDGEAVEDQSSVHYLYSGMTSKWRIYSSTTTPPTEPGRYVVTVCILGGNYMAAPLTRSFQITK</sequence>
<name>A0ABR9R776_9FIRM</name>
<keyword evidence="3" id="KW-1185">Reference proteome</keyword>
<evidence type="ECO:0008006" key="4">
    <source>
        <dbReference type="Google" id="ProtNLM"/>
    </source>
</evidence>
<evidence type="ECO:0000256" key="1">
    <source>
        <dbReference type="SAM" id="SignalP"/>
    </source>
</evidence>